<dbReference type="AlphaFoldDB" id="A0A090ZBD9"/>
<feature type="binding site" evidence="9">
    <location>
        <position position="493"/>
    </location>
    <ligand>
        <name>Mg(2+)</name>
        <dbReference type="ChEBI" id="CHEBI:18420"/>
    </ligand>
</feature>
<dbReference type="GO" id="GO:0006396">
    <property type="term" value="P:RNA processing"/>
    <property type="evidence" value="ECO:0007669"/>
    <property type="project" value="InterPro"/>
</dbReference>
<dbReference type="SUPFAM" id="SSF54791">
    <property type="entry name" value="Eukaryotic type KH-domain (KH-domain type I)"/>
    <property type="match status" value="1"/>
</dbReference>
<dbReference type="InterPro" id="IPR012162">
    <property type="entry name" value="PNPase"/>
</dbReference>
<dbReference type="Gene3D" id="3.30.230.70">
    <property type="entry name" value="GHMP Kinase, N-terminal domain"/>
    <property type="match status" value="2"/>
</dbReference>
<dbReference type="SUPFAM" id="SSF54211">
    <property type="entry name" value="Ribosomal protein S5 domain 2-like"/>
    <property type="match status" value="2"/>
</dbReference>
<keyword evidence="8 9" id="KW-0694">RNA-binding</keyword>
<gene>
    <name evidence="9 12" type="primary">pnp</name>
    <name evidence="13" type="ORF">D0U04_00025</name>
    <name evidence="12" type="ORF">DJ93_786</name>
</gene>
<dbReference type="Pfam" id="PF01138">
    <property type="entry name" value="RNase_PH"/>
    <property type="match status" value="2"/>
</dbReference>
<keyword evidence="5 9" id="KW-0548">Nucleotidyltransferase</keyword>
<dbReference type="Gene3D" id="3.30.1370.10">
    <property type="entry name" value="K Homology domain, type 1"/>
    <property type="match status" value="1"/>
</dbReference>
<dbReference type="NCBIfam" id="TIGR03591">
    <property type="entry name" value="polynuc_phos"/>
    <property type="match status" value="1"/>
</dbReference>
<dbReference type="PIRSF" id="PIRSF005499">
    <property type="entry name" value="PNPase"/>
    <property type="match status" value="1"/>
</dbReference>
<dbReference type="Pfam" id="PF00575">
    <property type="entry name" value="S1"/>
    <property type="match status" value="1"/>
</dbReference>
<dbReference type="InterPro" id="IPR036345">
    <property type="entry name" value="ExoRNase_PH_dom2_sf"/>
</dbReference>
<keyword evidence="7 9" id="KW-0460">Magnesium</keyword>
<organism evidence="12 14">
    <name type="scientific">Bacillus clarus</name>
    <dbReference type="NCBI Taxonomy" id="2338372"/>
    <lineage>
        <taxon>Bacteria</taxon>
        <taxon>Bacillati</taxon>
        <taxon>Bacillota</taxon>
        <taxon>Bacilli</taxon>
        <taxon>Bacillales</taxon>
        <taxon>Bacillaceae</taxon>
        <taxon>Bacillus</taxon>
        <taxon>Bacillus cereus group</taxon>
    </lineage>
</organism>
<evidence type="ECO:0000313" key="15">
    <source>
        <dbReference type="Proteomes" id="UP000264294"/>
    </source>
</evidence>
<keyword evidence="3 9" id="KW-0963">Cytoplasm</keyword>
<dbReference type="PANTHER" id="PTHR11252">
    <property type="entry name" value="POLYRIBONUCLEOTIDE NUCLEOTIDYLTRANSFERASE"/>
    <property type="match status" value="1"/>
</dbReference>
<dbReference type="SMART" id="SM00322">
    <property type="entry name" value="KH"/>
    <property type="match status" value="1"/>
</dbReference>
<sequence length="717" mass="78878">MSQEKQVFSIDLAGRQLTIETSQLAKQANGAVLVRYGDTAVLSTATASKEPKNVDFFPLTVNYEERLYAVGKIPGGFIKREGRPSEKAILASRLIDRPIRPLFADGFRNEVQVVSIVMSVDQDCSSEMAAMLGSSLALSISDIPFEGPIAGATVGRINGEFVINPTVEQQEQSDIHLVVAGTKDAINMVEAGADQVPEETMLEAIMFGHEEIKRLIAFQEEIVQAVGKAKTEVQLYEVDADLNQAVREMAEKDMHSAIQVHEKHAREDAINEVKKRVIEHYEEQEVDADTLGQVNEILYKIVKEEVRRLITVEKIRPDGRKGDEIRPLASEVGILSRTHGSGLFTRGQTQALSICTLGALGDVQILDGLGVEESKRFMHHYNFPSFSVGETRPMRGPGRREIGHGALGERALEPVIPSEKDFPYTVRLVSEVLESNGSTSQASICGSTLAMMDAGVPLKAPVAGIAMGLVKSGEHYTILTDIQGMEDHLGDMDFKVAGTAKGVTALQMDIKIDGLSREILEEALQQAKVGRMHILDHMLSVIAEPRTELSAYAPKIITMTINPDKIRDVIGPSGKQINKIIEETGVKIDIEQDGTVFISSIDQEMNEKAKKIIEDIVREVQVGEIYLGKVKRIEKFGAFVELFSGKDGLVHISELALERVGKVEDIVKIGDEISVKVIEIDKQGRVNLSRKVLLKEEQEKEAAKEEASKEENTQEQN</sequence>
<proteinExistence type="inferred from homology"/>
<comment type="function">
    <text evidence="9">Involved in mRNA degradation. Catalyzes the phosphorolysis of single-stranded polyribonucleotides processively in the 3'- to 5'-direction.</text>
</comment>
<dbReference type="SMART" id="SM00316">
    <property type="entry name" value="S1"/>
    <property type="match status" value="1"/>
</dbReference>
<dbReference type="GO" id="GO:0006402">
    <property type="term" value="P:mRNA catabolic process"/>
    <property type="evidence" value="ECO:0007669"/>
    <property type="project" value="UniProtKB-UniRule"/>
</dbReference>
<evidence type="ECO:0000313" key="12">
    <source>
        <dbReference type="EMBL" id="KFN01601.1"/>
    </source>
</evidence>
<evidence type="ECO:0000313" key="14">
    <source>
        <dbReference type="Proteomes" id="UP000029389"/>
    </source>
</evidence>
<dbReference type="PROSITE" id="PS50126">
    <property type="entry name" value="S1"/>
    <property type="match status" value="1"/>
</dbReference>
<dbReference type="InterPro" id="IPR012340">
    <property type="entry name" value="NA-bd_OB-fold"/>
</dbReference>
<name>A0A090ZBD9_9BACI</name>
<evidence type="ECO:0000256" key="1">
    <source>
        <dbReference type="ARBA" id="ARBA00004496"/>
    </source>
</evidence>
<evidence type="ECO:0000256" key="2">
    <source>
        <dbReference type="ARBA" id="ARBA00007404"/>
    </source>
</evidence>
<dbReference type="RefSeq" id="WP_042979388.1">
    <property type="nucleotide sequence ID" value="NZ_JMQC01000008.1"/>
</dbReference>
<dbReference type="PROSITE" id="PS50084">
    <property type="entry name" value="KH_TYPE_1"/>
    <property type="match status" value="1"/>
</dbReference>
<evidence type="ECO:0000256" key="5">
    <source>
        <dbReference type="ARBA" id="ARBA00022695"/>
    </source>
</evidence>
<evidence type="ECO:0000256" key="9">
    <source>
        <dbReference type="HAMAP-Rule" id="MF_01595"/>
    </source>
</evidence>
<dbReference type="HAMAP" id="MF_01595">
    <property type="entry name" value="PNPase"/>
    <property type="match status" value="1"/>
</dbReference>
<dbReference type="CDD" id="cd04472">
    <property type="entry name" value="S1_PNPase"/>
    <property type="match status" value="1"/>
</dbReference>
<dbReference type="NCBIfam" id="NF008805">
    <property type="entry name" value="PRK11824.1"/>
    <property type="match status" value="1"/>
</dbReference>
<feature type="domain" description="S1 motif" evidence="11">
    <location>
        <begin position="623"/>
        <end position="691"/>
    </location>
</feature>
<dbReference type="CDD" id="cd02393">
    <property type="entry name" value="KH-I_PNPase"/>
    <property type="match status" value="1"/>
</dbReference>
<evidence type="ECO:0000313" key="13">
    <source>
        <dbReference type="EMBL" id="RFT68603.1"/>
    </source>
</evidence>
<dbReference type="GO" id="GO:0003723">
    <property type="term" value="F:RNA binding"/>
    <property type="evidence" value="ECO:0007669"/>
    <property type="project" value="UniProtKB-UniRule"/>
</dbReference>
<comment type="catalytic activity">
    <reaction evidence="9">
        <text>RNA(n+1) + phosphate = RNA(n) + a ribonucleoside 5'-diphosphate</text>
        <dbReference type="Rhea" id="RHEA:22096"/>
        <dbReference type="Rhea" id="RHEA-COMP:14527"/>
        <dbReference type="Rhea" id="RHEA-COMP:17342"/>
        <dbReference type="ChEBI" id="CHEBI:43474"/>
        <dbReference type="ChEBI" id="CHEBI:57930"/>
        <dbReference type="ChEBI" id="CHEBI:140395"/>
        <dbReference type="EC" id="2.7.7.8"/>
    </reaction>
</comment>
<dbReference type="Gene3D" id="2.40.50.140">
    <property type="entry name" value="Nucleic acid-binding proteins"/>
    <property type="match status" value="1"/>
</dbReference>
<evidence type="ECO:0000256" key="4">
    <source>
        <dbReference type="ARBA" id="ARBA00022679"/>
    </source>
</evidence>
<dbReference type="InterPro" id="IPR027408">
    <property type="entry name" value="PNPase/RNase_PH_dom_sf"/>
</dbReference>
<dbReference type="GO" id="GO:0000287">
    <property type="term" value="F:magnesium ion binding"/>
    <property type="evidence" value="ECO:0007669"/>
    <property type="project" value="UniProtKB-UniRule"/>
</dbReference>
<dbReference type="Proteomes" id="UP000029389">
    <property type="component" value="Unassembled WGS sequence"/>
</dbReference>
<dbReference type="Pfam" id="PF00013">
    <property type="entry name" value="KH_1"/>
    <property type="match status" value="1"/>
</dbReference>
<dbReference type="GO" id="GO:0004654">
    <property type="term" value="F:polyribonucleotide nucleotidyltransferase activity"/>
    <property type="evidence" value="ECO:0007669"/>
    <property type="project" value="UniProtKB-UniRule"/>
</dbReference>
<dbReference type="GO" id="GO:0005829">
    <property type="term" value="C:cytosol"/>
    <property type="evidence" value="ECO:0007669"/>
    <property type="project" value="UniProtKB-ARBA"/>
</dbReference>
<protein>
    <recommendedName>
        <fullName evidence="9">Polyribonucleotide nucleotidyltransferase</fullName>
        <ecNumber evidence="9">2.7.7.8</ecNumber>
    </recommendedName>
    <alternativeName>
        <fullName evidence="9">Polynucleotide phosphorylase</fullName>
        <shortName evidence="9">PNPase</shortName>
    </alternativeName>
</protein>
<feature type="binding site" evidence="9">
    <location>
        <position position="487"/>
    </location>
    <ligand>
        <name>Mg(2+)</name>
        <dbReference type="ChEBI" id="CHEBI:18420"/>
    </ligand>
</feature>
<reference evidence="12 14" key="1">
    <citation type="submission" date="2014-04" db="EMBL/GenBank/DDBJ databases">
        <authorList>
            <person name="Bishop-Lilly K.A."/>
            <person name="Broomall S.M."/>
            <person name="Chain P.S."/>
            <person name="Chertkov O."/>
            <person name="Coyne S.R."/>
            <person name="Daligault H.E."/>
            <person name="Davenport K.W."/>
            <person name="Erkkila T."/>
            <person name="Frey K.G."/>
            <person name="Gibbons H.S."/>
            <person name="Gu W."/>
            <person name="Jaissle J."/>
            <person name="Johnson S.L."/>
            <person name="Koroleva G.I."/>
            <person name="Ladner J.T."/>
            <person name="Lo C.-C."/>
            <person name="Minogue T.D."/>
            <person name="Munk C."/>
            <person name="Palacios G.F."/>
            <person name="Redden C.L."/>
            <person name="Rosenzweig C.N."/>
            <person name="Scholz M.B."/>
            <person name="Teshima H."/>
            <person name="Xu Y."/>
        </authorList>
    </citation>
    <scope>NUCLEOTIDE SEQUENCE [LARGE SCALE GENOMIC DNA]</scope>
    <source>
        <strain evidence="12 14">BHP</strain>
    </source>
</reference>
<dbReference type="GO" id="GO:0000175">
    <property type="term" value="F:3'-5'-RNA exonuclease activity"/>
    <property type="evidence" value="ECO:0007669"/>
    <property type="project" value="TreeGrafter"/>
</dbReference>
<dbReference type="FunFam" id="2.40.50.140:FF:000023">
    <property type="entry name" value="Polyribonucleotide nucleotidyltransferase"/>
    <property type="match status" value="1"/>
</dbReference>
<dbReference type="InterPro" id="IPR003029">
    <property type="entry name" value="S1_domain"/>
</dbReference>
<comment type="similarity">
    <text evidence="2 9">Belongs to the polyribonucleotide nucleotidyltransferase family.</text>
</comment>
<dbReference type="InterPro" id="IPR004087">
    <property type="entry name" value="KH_dom"/>
</dbReference>
<dbReference type="CDD" id="cd11364">
    <property type="entry name" value="RNase_PH_PNPase_2"/>
    <property type="match status" value="1"/>
</dbReference>
<keyword evidence="4 9" id="KW-0808">Transferase</keyword>
<dbReference type="EC" id="2.7.7.8" evidence="9"/>
<dbReference type="PANTHER" id="PTHR11252:SF0">
    <property type="entry name" value="POLYRIBONUCLEOTIDE NUCLEOTIDYLTRANSFERASE 1, MITOCHONDRIAL"/>
    <property type="match status" value="1"/>
</dbReference>
<evidence type="ECO:0000256" key="7">
    <source>
        <dbReference type="ARBA" id="ARBA00022842"/>
    </source>
</evidence>
<evidence type="ECO:0000256" key="10">
    <source>
        <dbReference type="SAM" id="MobiDB-lite"/>
    </source>
</evidence>
<dbReference type="InterPro" id="IPR015847">
    <property type="entry name" value="ExoRNase_PH_dom2"/>
</dbReference>
<evidence type="ECO:0000259" key="11">
    <source>
        <dbReference type="PROSITE" id="PS50126"/>
    </source>
</evidence>
<dbReference type="FunFam" id="3.30.230.70:FF:000002">
    <property type="entry name" value="Polyribonucleotide nucleotidyltransferase"/>
    <property type="match status" value="1"/>
</dbReference>
<dbReference type="Pfam" id="PF03725">
    <property type="entry name" value="RNase_PH_C"/>
    <property type="match status" value="2"/>
</dbReference>
<dbReference type="Proteomes" id="UP000264294">
    <property type="component" value="Unassembled WGS sequence"/>
</dbReference>
<dbReference type="Pfam" id="PF03726">
    <property type="entry name" value="PNPase"/>
    <property type="match status" value="1"/>
</dbReference>
<dbReference type="PATRIC" id="fig|1405.8.peg.959"/>
<dbReference type="InterPro" id="IPR036612">
    <property type="entry name" value="KH_dom_type_1_sf"/>
</dbReference>
<comment type="cofactor">
    <cofactor evidence="9">
        <name>Mg(2+)</name>
        <dbReference type="ChEBI" id="CHEBI:18420"/>
    </cofactor>
</comment>
<dbReference type="eggNOG" id="COG1185">
    <property type="taxonomic scope" value="Bacteria"/>
</dbReference>
<keyword evidence="6 9" id="KW-0479">Metal-binding</keyword>
<dbReference type="EMBL" id="JMQC01000008">
    <property type="protein sequence ID" value="KFN01601.1"/>
    <property type="molecule type" value="Genomic_DNA"/>
</dbReference>
<comment type="subcellular location">
    <subcellularLocation>
        <location evidence="1 9">Cytoplasm</location>
    </subcellularLocation>
</comment>
<dbReference type="InterPro" id="IPR004088">
    <property type="entry name" value="KH_dom_type_1"/>
</dbReference>
<dbReference type="InterPro" id="IPR015848">
    <property type="entry name" value="PNPase_PH_RNA-bd_bac/org-type"/>
</dbReference>
<reference evidence="13 15" key="2">
    <citation type="submission" date="2018-08" db="EMBL/GenBank/DDBJ databases">
        <title>Bacillus clarus sp. nov. strain PS00077A.</title>
        <authorList>
            <person name="Mendez Acevedo M."/>
            <person name="Carroll L."/>
            <person name="Mukherjee M."/>
            <person name="Wiedmann M."/>
            <person name="Kovac J."/>
        </authorList>
    </citation>
    <scope>NUCLEOTIDE SEQUENCE [LARGE SCALE GENOMIC DNA]</scope>
    <source>
        <strain evidence="13 15">PS00077A</strain>
    </source>
</reference>
<accession>A0A090ZBD9</accession>
<keyword evidence="15" id="KW-1185">Reference proteome</keyword>
<dbReference type="InterPro" id="IPR001247">
    <property type="entry name" value="ExoRNase_PH_dom1"/>
</dbReference>
<dbReference type="FunFam" id="3.30.230.70:FF:000001">
    <property type="entry name" value="Polyribonucleotide nucleotidyltransferase"/>
    <property type="match status" value="1"/>
</dbReference>
<dbReference type="SUPFAM" id="SSF55666">
    <property type="entry name" value="Ribonuclease PH domain 2-like"/>
    <property type="match status" value="2"/>
</dbReference>
<comment type="caution">
    <text evidence="12">The sequence shown here is derived from an EMBL/GenBank/DDBJ whole genome shotgun (WGS) entry which is preliminary data.</text>
</comment>
<dbReference type="CDD" id="cd11363">
    <property type="entry name" value="RNase_PH_PNPase_1"/>
    <property type="match status" value="1"/>
</dbReference>
<dbReference type="STRING" id="1405.B7492_20240"/>
<evidence type="ECO:0000256" key="3">
    <source>
        <dbReference type="ARBA" id="ARBA00022490"/>
    </source>
</evidence>
<evidence type="ECO:0000256" key="6">
    <source>
        <dbReference type="ARBA" id="ARBA00022723"/>
    </source>
</evidence>
<evidence type="ECO:0000256" key="8">
    <source>
        <dbReference type="ARBA" id="ARBA00022884"/>
    </source>
</evidence>
<dbReference type="SUPFAM" id="SSF50249">
    <property type="entry name" value="Nucleic acid-binding proteins"/>
    <property type="match status" value="1"/>
</dbReference>
<feature type="region of interest" description="Disordered" evidence="10">
    <location>
        <begin position="697"/>
        <end position="717"/>
    </location>
</feature>
<dbReference type="InterPro" id="IPR020568">
    <property type="entry name" value="Ribosomal_Su5_D2-typ_SF"/>
</dbReference>
<dbReference type="FunFam" id="3.30.1370.10:FF:000001">
    <property type="entry name" value="Polyribonucleotide nucleotidyltransferase"/>
    <property type="match status" value="1"/>
</dbReference>
<dbReference type="EMBL" id="QVOD01000001">
    <property type="protein sequence ID" value="RFT68603.1"/>
    <property type="molecule type" value="Genomic_DNA"/>
</dbReference>